<proteinExistence type="predicted"/>
<protein>
    <submittedName>
        <fullName evidence="1">Uncharacterized protein</fullName>
    </submittedName>
</protein>
<gene>
    <name evidence="1" type="ORF">C8J55DRAFT_495584</name>
</gene>
<dbReference type="Proteomes" id="UP001150238">
    <property type="component" value="Unassembled WGS sequence"/>
</dbReference>
<reference evidence="1" key="2">
    <citation type="journal article" date="2023" name="Proc. Natl. Acad. Sci. U.S.A.">
        <title>A global phylogenomic analysis of the shiitake genus Lentinula.</title>
        <authorList>
            <person name="Sierra-Patev S."/>
            <person name="Min B."/>
            <person name="Naranjo-Ortiz M."/>
            <person name="Looney B."/>
            <person name="Konkel Z."/>
            <person name="Slot J.C."/>
            <person name="Sakamoto Y."/>
            <person name="Steenwyk J.L."/>
            <person name="Rokas A."/>
            <person name="Carro J."/>
            <person name="Camarero S."/>
            <person name="Ferreira P."/>
            <person name="Molpeceres G."/>
            <person name="Ruiz-Duenas F.J."/>
            <person name="Serrano A."/>
            <person name="Henrissat B."/>
            <person name="Drula E."/>
            <person name="Hughes K.W."/>
            <person name="Mata J.L."/>
            <person name="Ishikawa N.K."/>
            <person name="Vargas-Isla R."/>
            <person name="Ushijima S."/>
            <person name="Smith C.A."/>
            <person name="Donoghue J."/>
            <person name="Ahrendt S."/>
            <person name="Andreopoulos W."/>
            <person name="He G."/>
            <person name="LaButti K."/>
            <person name="Lipzen A."/>
            <person name="Ng V."/>
            <person name="Riley R."/>
            <person name="Sandor L."/>
            <person name="Barry K."/>
            <person name="Martinez A.T."/>
            <person name="Xiao Y."/>
            <person name="Gibbons J.G."/>
            <person name="Terashima K."/>
            <person name="Grigoriev I.V."/>
            <person name="Hibbett D."/>
        </authorList>
    </citation>
    <scope>NUCLEOTIDE SEQUENCE</scope>
    <source>
        <strain evidence="1">Sp2 HRB7682 ss15</strain>
    </source>
</reference>
<dbReference type="EMBL" id="JANVFS010000001">
    <property type="protein sequence ID" value="KAJ4496030.1"/>
    <property type="molecule type" value="Genomic_DNA"/>
</dbReference>
<evidence type="ECO:0000313" key="1">
    <source>
        <dbReference type="EMBL" id="KAJ4496030.1"/>
    </source>
</evidence>
<sequence length="71" mass="8230">MLSYIMICCGNTVSHSLTLSFLPSLEIIWKLLHWGPGQFYGTSYATIFPNLFYRLLVLNRIIYSHYITIPS</sequence>
<evidence type="ECO:0000313" key="2">
    <source>
        <dbReference type="Proteomes" id="UP001150238"/>
    </source>
</evidence>
<reference evidence="1" key="1">
    <citation type="submission" date="2022-08" db="EMBL/GenBank/DDBJ databases">
        <authorList>
            <consortium name="DOE Joint Genome Institute"/>
            <person name="Min B."/>
            <person name="Riley R."/>
            <person name="Sierra-Patev S."/>
            <person name="Naranjo-Ortiz M."/>
            <person name="Looney B."/>
            <person name="Konkel Z."/>
            <person name="Slot J.C."/>
            <person name="Sakamoto Y."/>
            <person name="Steenwyk J.L."/>
            <person name="Rokas A."/>
            <person name="Carro J."/>
            <person name="Camarero S."/>
            <person name="Ferreira P."/>
            <person name="Molpeceres G."/>
            <person name="Ruiz-Duenas F.J."/>
            <person name="Serrano A."/>
            <person name="Henrissat B."/>
            <person name="Drula E."/>
            <person name="Hughes K.W."/>
            <person name="Mata J.L."/>
            <person name="Ishikawa N.K."/>
            <person name="Vargas-Isla R."/>
            <person name="Ushijima S."/>
            <person name="Smith C.A."/>
            <person name="Ahrendt S."/>
            <person name="Andreopoulos W."/>
            <person name="He G."/>
            <person name="Labutti K."/>
            <person name="Lipzen A."/>
            <person name="Ng V."/>
            <person name="Sandor L."/>
            <person name="Barry K."/>
            <person name="Martinez A.T."/>
            <person name="Xiao Y."/>
            <person name="Gibbons J.G."/>
            <person name="Terashima K."/>
            <person name="Hibbett D.S."/>
            <person name="Grigoriev I.V."/>
        </authorList>
    </citation>
    <scope>NUCLEOTIDE SEQUENCE</scope>
    <source>
        <strain evidence="1">Sp2 HRB7682 ss15</strain>
    </source>
</reference>
<comment type="caution">
    <text evidence="1">The sequence shown here is derived from an EMBL/GenBank/DDBJ whole genome shotgun (WGS) entry which is preliminary data.</text>
</comment>
<organism evidence="1 2">
    <name type="scientific">Lentinula lateritia</name>
    <dbReference type="NCBI Taxonomy" id="40482"/>
    <lineage>
        <taxon>Eukaryota</taxon>
        <taxon>Fungi</taxon>
        <taxon>Dikarya</taxon>
        <taxon>Basidiomycota</taxon>
        <taxon>Agaricomycotina</taxon>
        <taxon>Agaricomycetes</taxon>
        <taxon>Agaricomycetidae</taxon>
        <taxon>Agaricales</taxon>
        <taxon>Marasmiineae</taxon>
        <taxon>Omphalotaceae</taxon>
        <taxon>Lentinula</taxon>
    </lineage>
</organism>
<accession>A0A9W9B1I2</accession>
<name>A0A9W9B1I2_9AGAR</name>
<dbReference type="AlphaFoldDB" id="A0A9W9B1I2"/>